<keyword evidence="3" id="KW-1185">Reference proteome</keyword>
<reference evidence="2" key="2">
    <citation type="submission" date="2023-06" db="EMBL/GenBank/DDBJ databases">
        <authorList>
            <person name="Swenson N.G."/>
            <person name="Wegrzyn J.L."/>
            <person name="Mcevoy S.L."/>
        </authorList>
    </citation>
    <scope>NUCLEOTIDE SEQUENCE</scope>
    <source>
        <strain evidence="2">NS2018</strain>
        <tissue evidence="2">Leaf</tissue>
    </source>
</reference>
<dbReference type="Gene3D" id="2.40.70.10">
    <property type="entry name" value="Acid Proteases"/>
    <property type="match status" value="1"/>
</dbReference>
<evidence type="ECO:0000313" key="2">
    <source>
        <dbReference type="EMBL" id="KAK0584086.1"/>
    </source>
</evidence>
<evidence type="ECO:0000256" key="1">
    <source>
        <dbReference type="SAM" id="MobiDB-lite"/>
    </source>
</evidence>
<proteinExistence type="predicted"/>
<comment type="caution">
    <text evidence="2">The sequence shown here is derived from an EMBL/GenBank/DDBJ whole genome shotgun (WGS) entry which is preliminary data.</text>
</comment>
<dbReference type="PANTHER" id="PTHR33067:SF31">
    <property type="entry name" value="RNA-DIRECTED DNA POLYMERASE"/>
    <property type="match status" value="1"/>
</dbReference>
<dbReference type="EMBL" id="JAUESC010000383">
    <property type="protein sequence ID" value="KAK0584086.1"/>
    <property type="molecule type" value="Genomic_DNA"/>
</dbReference>
<name>A0AA39RXP8_ACESA</name>
<protein>
    <submittedName>
        <fullName evidence="2">Uncharacterized protein</fullName>
    </submittedName>
</protein>
<sequence length="269" mass="29971">MFEEAFQAKVDDPGSFVIPISVGGSELLKEMLDLGASINMMPLALYEKLGLVGLEPTRKKLMLVDRTTRAPHGEIKDIPILVDGIVVPTDFMVLNIEEKSNGVATLQVLLGRPFMATTQMKIDVCKRRVVIHSSERELELDSIAYNNDPKSIGSCNVVDVQPLKNKGGKVRPTSETVVERQNEKTTTQNQNDLPPRRSGRVVRQPTRYGQIGEAQVAISDLGKDDPLTYRCAMEDSDKENWQQAMNLEMESMYSNSVWKLVDLPEGVKP</sequence>
<organism evidence="2 3">
    <name type="scientific">Acer saccharum</name>
    <name type="common">Sugar maple</name>
    <dbReference type="NCBI Taxonomy" id="4024"/>
    <lineage>
        <taxon>Eukaryota</taxon>
        <taxon>Viridiplantae</taxon>
        <taxon>Streptophyta</taxon>
        <taxon>Embryophyta</taxon>
        <taxon>Tracheophyta</taxon>
        <taxon>Spermatophyta</taxon>
        <taxon>Magnoliopsida</taxon>
        <taxon>eudicotyledons</taxon>
        <taxon>Gunneridae</taxon>
        <taxon>Pentapetalae</taxon>
        <taxon>rosids</taxon>
        <taxon>malvids</taxon>
        <taxon>Sapindales</taxon>
        <taxon>Sapindaceae</taxon>
        <taxon>Hippocastanoideae</taxon>
        <taxon>Acereae</taxon>
        <taxon>Acer</taxon>
    </lineage>
</organism>
<dbReference type="AlphaFoldDB" id="A0AA39RXP8"/>
<dbReference type="CDD" id="cd00303">
    <property type="entry name" value="retropepsin_like"/>
    <property type="match status" value="1"/>
</dbReference>
<dbReference type="InterPro" id="IPR021109">
    <property type="entry name" value="Peptidase_aspartic_dom_sf"/>
</dbReference>
<dbReference type="SUPFAM" id="SSF50630">
    <property type="entry name" value="Acid proteases"/>
    <property type="match status" value="1"/>
</dbReference>
<dbReference type="Proteomes" id="UP001168877">
    <property type="component" value="Unassembled WGS sequence"/>
</dbReference>
<accession>A0AA39RXP8</accession>
<evidence type="ECO:0000313" key="3">
    <source>
        <dbReference type="Proteomes" id="UP001168877"/>
    </source>
</evidence>
<reference evidence="2" key="1">
    <citation type="journal article" date="2022" name="Plant J.">
        <title>Strategies of tolerance reflected in two North American maple genomes.</title>
        <authorList>
            <person name="McEvoy S.L."/>
            <person name="Sezen U.U."/>
            <person name="Trouern-Trend A."/>
            <person name="McMahon S.M."/>
            <person name="Schaberg P.G."/>
            <person name="Yang J."/>
            <person name="Wegrzyn J.L."/>
            <person name="Swenson N.G."/>
        </authorList>
    </citation>
    <scope>NUCLEOTIDE SEQUENCE</scope>
    <source>
        <strain evidence="2">NS2018</strain>
    </source>
</reference>
<feature type="region of interest" description="Disordered" evidence="1">
    <location>
        <begin position="163"/>
        <end position="202"/>
    </location>
</feature>
<gene>
    <name evidence="2" type="ORF">LWI29_007405</name>
</gene>
<dbReference type="PANTHER" id="PTHR33067">
    <property type="entry name" value="RNA-DIRECTED DNA POLYMERASE-RELATED"/>
    <property type="match status" value="1"/>
</dbReference>